<dbReference type="GO" id="GO:0016363">
    <property type="term" value="C:nuclear matrix"/>
    <property type="evidence" value="ECO:0007669"/>
    <property type="project" value="UniProtKB-SubCell"/>
</dbReference>
<gene>
    <name evidence="7" type="ORF">C8A04DRAFT_28219</name>
</gene>
<comment type="similarity">
    <text evidence="2">Belongs to the actin-binding proteins ADF family.</text>
</comment>
<evidence type="ECO:0000313" key="8">
    <source>
        <dbReference type="Proteomes" id="UP001302676"/>
    </source>
</evidence>
<dbReference type="RefSeq" id="XP_062637471.1">
    <property type="nucleotide sequence ID" value="XM_062780568.1"/>
</dbReference>
<dbReference type="Gene3D" id="3.40.20.10">
    <property type="entry name" value="Severin"/>
    <property type="match status" value="1"/>
</dbReference>
<reference evidence="7" key="2">
    <citation type="submission" date="2023-05" db="EMBL/GenBank/DDBJ databases">
        <authorList>
            <consortium name="Lawrence Berkeley National Laboratory"/>
            <person name="Steindorff A."/>
            <person name="Hensen N."/>
            <person name="Bonometti L."/>
            <person name="Westerberg I."/>
            <person name="Brannstrom I.O."/>
            <person name="Guillou S."/>
            <person name="Cros-Aarteil S."/>
            <person name="Calhoun S."/>
            <person name="Haridas S."/>
            <person name="Kuo A."/>
            <person name="Mondo S."/>
            <person name="Pangilinan J."/>
            <person name="Riley R."/>
            <person name="Labutti K."/>
            <person name="Andreopoulos B."/>
            <person name="Lipzen A."/>
            <person name="Chen C."/>
            <person name="Yanf M."/>
            <person name="Daum C."/>
            <person name="Ng V."/>
            <person name="Clum A."/>
            <person name="Ohm R."/>
            <person name="Martin F."/>
            <person name="Silar P."/>
            <person name="Natvig D."/>
            <person name="Lalanne C."/>
            <person name="Gautier V."/>
            <person name="Ament-Velasquez S.L."/>
            <person name="Kruys A."/>
            <person name="Hutchinson M.I."/>
            <person name="Powell A.J."/>
            <person name="Barry K."/>
            <person name="Miller A.N."/>
            <person name="Grigoriev I.V."/>
            <person name="Debuchy R."/>
            <person name="Gladieux P."/>
            <person name="Thoren M.H."/>
            <person name="Johannesson H."/>
        </authorList>
    </citation>
    <scope>NUCLEOTIDE SEQUENCE</scope>
    <source>
        <strain evidence="7">CBS 141.50</strain>
    </source>
</reference>
<sequence>MPESGIRINPECVTAFAELSKERKHRYIIYKISDDQQEVVIDSIGARDSARELELGWEQLWEEFAQKLKTAKFTWHTGATSERGPRLAVFDVPFSLPGEGDREKIVLISWSSDDAFGSIAGKGKMAYSLAKPVLANAFGSSVIEIQINDEADLNWTNIKNAASKGKGV</sequence>
<evidence type="ECO:0000313" key="7">
    <source>
        <dbReference type="EMBL" id="KAK4144100.1"/>
    </source>
</evidence>
<comment type="caution">
    <text evidence="7">The sequence shown here is derived from an EMBL/GenBank/DDBJ whole genome shotgun (WGS) entry which is preliminary data.</text>
</comment>
<dbReference type="InterPro" id="IPR029006">
    <property type="entry name" value="ADF-H/Gelsolin-like_dom_sf"/>
</dbReference>
<dbReference type="SUPFAM" id="SSF55753">
    <property type="entry name" value="Actin depolymerizing proteins"/>
    <property type="match status" value="1"/>
</dbReference>
<dbReference type="GO" id="GO:0015629">
    <property type="term" value="C:actin cytoskeleton"/>
    <property type="evidence" value="ECO:0007669"/>
    <property type="project" value="InterPro"/>
</dbReference>
<dbReference type="PROSITE" id="PS51263">
    <property type="entry name" value="ADF_H"/>
    <property type="match status" value="1"/>
</dbReference>
<reference evidence="7" key="1">
    <citation type="journal article" date="2023" name="Mol. Phylogenet. Evol.">
        <title>Genome-scale phylogeny and comparative genomics of the fungal order Sordariales.</title>
        <authorList>
            <person name="Hensen N."/>
            <person name="Bonometti L."/>
            <person name="Westerberg I."/>
            <person name="Brannstrom I.O."/>
            <person name="Guillou S."/>
            <person name="Cros-Aarteil S."/>
            <person name="Calhoun S."/>
            <person name="Haridas S."/>
            <person name="Kuo A."/>
            <person name="Mondo S."/>
            <person name="Pangilinan J."/>
            <person name="Riley R."/>
            <person name="LaButti K."/>
            <person name="Andreopoulos B."/>
            <person name="Lipzen A."/>
            <person name="Chen C."/>
            <person name="Yan M."/>
            <person name="Daum C."/>
            <person name="Ng V."/>
            <person name="Clum A."/>
            <person name="Steindorff A."/>
            <person name="Ohm R.A."/>
            <person name="Martin F."/>
            <person name="Silar P."/>
            <person name="Natvig D.O."/>
            <person name="Lalanne C."/>
            <person name="Gautier V."/>
            <person name="Ament-Velasquez S.L."/>
            <person name="Kruys A."/>
            <person name="Hutchinson M.I."/>
            <person name="Powell A.J."/>
            <person name="Barry K."/>
            <person name="Miller A.N."/>
            <person name="Grigoriev I.V."/>
            <person name="Debuchy R."/>
            <person name="Gladieux P."/>
            <person name="Hiltunen Thoren M."/>
            <person name="Johannesson H."/>
        </authorList>
    </citation>
    <scope>NUCLEOTIDE SEQUENCE</scope>
    <source>
        <strain evidence="7">CBS 141.50</strain>
    </source>
</reference>
<accession>A0AAN6V3L5</accession>
<protein>
    <recommendedName>
        <fullName evidence="3">Cofilin</fullName>
    </recommendedName>
    <alternativeName>
        <fullName evidence="5">Actin-depolymerizing factor 1</fullName>
    </alternativeName>
</protein>
<dbReference type="EMBL" id="MU853580">
    <property type="protein sequence ID" value="KAK4144100.1"/>
    <property type="molecule type" value="Genomic_DNA"/>
</dbReference>
<name>A0AAN6V3L5_9PEZI</name>
<dbReference type="GeneID" id="87817181"/>
<dbReference type="SMART" id="SM00102">
    <property type="entry name" value="ADF"/>
    <property type="match status" value="1"/>
</dbReference>
<keyword evidence="4" id="KW-0009">Actin-binding</keyword>
<comment type="subcellular location">
    <subcellularLocation>
        <location evidence="1">Nucleus matrix</location>
    </subcellularLocation>
</comment>
<dbReference type="GO" id="GO:0030042">
    <property type="term" value="P:actin filament depolymerization"/>
    <property type="evidence" value="ECO:0007669"/>
    <property type="project" value="InterPro"/>
</dbReference>
<dbReference type="Proteomes" id="UP001302676">
    <property type="component" value="Unassembled WGS sequence"/>
</dbReference>
<organism evidence="7 8">
    <name type="scientific">Dichotomopilus funicola</name>
    <dbReference type="NCBI Taxonomy" id="1934379"/>
    <lineage>
        <taxon>Eukaryota</taxon>
        <taxon>Fungi</taxon>
        <taxon>Dikarya</taxon>
        <taxon>Ascomycota</taxon>
        <taxon>Pezizomycotina</taxon>
        <taxon>Sordariomycetes</taxon>
        <taxon>Sordariomycetidae</taxon>
        <taxon>Sordariales</taxon>
        <taxon>Chaetomiaceae</taxon>
        <taxon>Dichotomopilus</taxon>
    </lineage>
</organism>
<proteinExistence type="inferred from homology"/>
<dbReference type="Pfam" id="PF00241">
    <property type="entry name" value="Cofilin_ADF"/>
    <property type="match status" value="1"/>
</dbReference>
<dbReference type="AlphaFoldDB" id="A0AAN6V3L5"/>
<dbReference type="InterPro" id="IPR017904">
    <property type="entry name" value="ADF/Cofilin"/>
</dbReference>
<dbReference type="GO" id="GO:0003779">
    <property type="term" value="F:actin binding"/>
    <property type="evidence" value="ECO:0007669"/>
    <property type="project" value="UniProtKB-KW"/>
</dbReference>
<evidence type="ECO:0000256" key="5">
    <source>
        <dbReference type="ARBA" id="ARBA00032427"/>
    </source>
</evidence>
<evidence type="ECO:0000256" key="2">
    <source>
        <dbReference type="ARBA" id="ARBA00006844"/>
    </source>
</evidence>
<evidence type="ECO:0000256" key="3">
    <source>
        <dbReference type="ARBA" id="ARBA00015630"/>
    </source>
</evidence>
<evidence type="ECO:0000256" key="1">
    <source>
        <dbReference type="ARBA" id="ARBA00004109"/>
    </source>
</evidence>
<evidence type="ECO:0000259" key="6">
    <source>
        <dbReference type="PROSITE" id="PS51263"/>
    </source>
</evidence>
<dbReference type="PANTHER" id="PTHR11913">
    <property type="entry name" value="COFILIN-RELATED"/>
    <property type="match status" value="1"/>
</dbReference>
<feature type="domain" description="ADF-H" evidence="6">
    <location>
        <begin position="5"/>
        <end position="163"/>
    </location>
</feature>
<evidence type="ECO:0000256" key="4">
    <source>
        <dbReference type="ARBA" id="ARBA00023203"/>
    </source>
</evidence>
<keyword evidence="8" id="KW-1185">Reference proteome</keyword>
<dbReference type="InterPro" id="IPR002108">
    <property type="entry name" value="ADF-H"/>
</dbReference>
<dbReference type="CDD" id="cd11286">
    <property type="entry name" value="ADF_cofilin_like"/>
    <property type="match status" value="1"/>
</dbReference>